<sequence>MVNCSRFLGYTKDENKRLVIVPEEAEIVKRIYREYLEGSSMDKIKKGLEADGILTGAGKKRWHTSTIRKILSNEKYIGDALLQKTYTVDFLTKKRVVNNGIVPQYYVENNHEAIIPREIFMQVQEELVRRSRGHISTSGKKRNFSSNHVFSQIIFCGECGEIYRRVHWNNRGKKSIVWRCVSRLENTGLTCHSRTVLEDMIGLATVDAINKLIGQKDGFLTILKENIETVISETDNNIVSEIDKKLEELQKDLLRLANSKEDYNDIADEIYRLREERHKALAEEAGKKGSKQRLEDMEKFLNEQSTLLEEYDEQLVRRLIEKITVYDDKLTIEFKSGVEVDV</sequence>
<dbReference type="Pfam" id="PF13408">
    <property type="entry name" value="Zn_ribbon_recom"/>
    <property type="match status" value="1"/>
</dbReference>
<dbReference type="STRING" id="1122184.SAMN02745176_03500"/>
<evidence type="ECO:0000313" key="5">
    <source>
        <dbReference type="EMBL" id="SHJ41466.1"/>
    </source>
</evidence>
<dbReference type="GO" id="GO:0000150">
    <property type="term" value="F:DNA strand exchange activity"/>
    <property type="evidence" value="ECO:0007669"/>
    <property type="project" value="InterPro"/>
</dbReference>
<reference evidence="5 6" key="1">
    <citation type="submission" date="2016-11" db="EMBL/GenBank/DDBJ databases">
        <authorList>
            <person name="Jaros S."/>
            <person name="Januszkiewicz K."/>
            <person name="Wedrychowicz H."/>
        </authorList>
    </citation>
    <scope>NUCLEOTIDE SEQUENCE [LARGE SCALE GENOMIC DNA]</scope>
    <source>
        <strain evidence="5 6">DSM 19022</strain>
    </source>
</reference>
<dbReference type="InterPro" id="IPR025827">
    <property type="entry name" value="Zn_ribbon_recom_dom"/>
</dbReference>
<dbReference type="Proteomes" id="UP000184442">
    <property type="component" value="Unassembled WGS sequence"/>
</dbReference>
<feature type="domain" description="Recombinase" evidence="4">
    <location>
        <begin position="7"/>
        <end position="133"/>
    </location>
</feature>
<evidence type="ECO:0000256" key="1">
    <source>
        <dbReference type="ARBA" id="ARBA00023125"/>
    </source>
</evidence>
<dbReference type="Gene3D" id="3.90.1750.20">
    <property type="entry name" value="Putative Large Serine Recombinase, Chain B, Domain 2"/>
    <property type="match status" value="1"/>
</dbReference>
<gene>
    <name evidence="5" type="ORF">SAMN02745176_03500</name>
</gene>
<keyword evidence="6" id="KW-1185">Reference proteome</keyword>
<dbReference type="InterPro" id="IPR011109">
    <property type="entry name" value="DNA_bind_recombinase_dom"/>
</dbReference>
<protein>
    <submittedName>
        <fullName evidence="5">Recombinase zinc beta ribbon domain-containing protein</fullName>
    </submittedName>
</protein>
<dbReference type="AlphaFoldDB" id="A0A1M6J442"/>
<evidence type="ECO:0000313" key="6">
    <source>
        <dbReference type="Proteomes" id="UP000184442"/>
    </source>
</evidence>
<evidence type="ECO:0000256" key="3">
    <source>
        <dbReference type="SAM" id="Coils"/>
    </source>
</evidence>
<keyword evidence="1" id="KW-0238">DNA-binding</keyword>
<name>A0A1M6J442_9FIRM</name>
<organism evidence="5 6">
    <name type="scientific">Lutispora thermophila DSM 19022</name>
    <dbReference type="NCBI Taxonomy" id="1122184"/>
    <lineage>
        <taxon>Bacteria</taxon>
        <taxon>Bacillati</taxon>
        <taxon>Bacillota</taxon>
        <taxon>Clostridia</taxon>
        <taxon>Lutisporales</taxon>
        <taxon>Lutisporaceae</taxon>
        <taxon>Lutispora</taxon>
    </lineage>
</organism>
<evidence type="ECO:0000256" key="2">
    <source>
        <dbReference type="ARBA" id="ARBA00023172"/>
    </source>
</evidence>
<dbReference type="PANTHER" id="PTHR30461:SF2">
    <property type="entry name" value="SERINE RECOMBINASE PINE-RELATED"/>
    <property type="match status" value="1"/>
</dbReference>
<feature type="coiled-coil region" evidence="3">
    <location>
        <begin position="239"/>
        <end position="314"/>
    </location>
</feature>
<dbReference type="EMBL" id="FQZS01000048">
    <property type="protein sequence ID" value="SHJ41466.1"/>
    <property type="molecule type" value="Genomic_DNA"/>
</dbReference>
<dbReference type="PANTHER" id="PTHR30461">
    <property type="entry name" value="DNA-INVERTASE FROM LAMBDOID PROPHAGE"/>
    <property type="match status" value="1"/>
</dbReference>
<dbReference type="Pfam" id="PF07508">
    <property type="entry name" value="Recombinase"/>
    <property type="match status" value="1"/>
</dbReference>
<dbReference type="InterPro" id="IPR050639">
    <property type="entry name" value="SSR_resolvase"/>
</dbReference>
<proteinExistence type="predicted"/>
<evidence type="ECO:0000259" key="4">
    <source>
        <dbReference type="PROSITE" id="PS51737"/>
    </source>
</evidence>
<keyword evidence="2" id="KW-0233">DNA recombination</keyword>
<keyword evidence="3" id="KW-0175">Coiled coil</keyword>
<dbReference type="PROSITE" id="PS51737">
    <property type="entry name" value="RECOMBINASE_DNA_BIND"/>
    <property type="match status" value="1"/>
</dbReference>
<dbReference type="InterPro" id="IPR038109">
    <property type="entry name" value="DNA_bind_recomb_sf"/>
</dbReference>
<dbReference type="GO" id="GO:0003677">
    <property type="term" value="F:DNA binding"/>
    <property type="evidence" value="ECO:0007669"/>
    <property type="project" value="UniProtKB-KW"/>
</dbReference>
<accession>A0A1M6J442</accession>